<keyword evidence="2" id="KW-1185">Reference proteome</keyword>
<dbReference type="AlphaFoldDB" id="A0A0A1MBX3"/>
<name>A0A0A1MBX3_9BACI</name>
<dbReference type="EMBL" id="CDGG01000001">
    <property type="protein sequence ID" value="CEI80578.1"/>
    <property type="molecule type" value="Genomic_DNA"/>
</dbReference>
<dbReference type="Pfam" id="PF10850">
    <property type="entry name" value="DUF2653"/>
    <property type="match status" value="1"/>
</dbReference>
<gene>
    <name evidence="1" type="ORF">BN997_00382</name>
</gene>
<organism evidence="1 2">
    <name type="scientific">Oceanobacillus oncorhynchi</name>
    <dbReference type="NCBI Taxonomy" id="545501"/>
    <lineage>
        <taxon>Bacteria</taxon>
        <taxon>Bacillati</taxon>
        <taxon>Bacillota</taxon>
        <taxon>Bacilli</taxon>
        <taxon>Bacillales</taxon>
        <taxon>Bacillaceae</taxon>
        <taxon>Oceanobacillus</taxon>
    </lineage>
</organism>
<evidence type="ECO:0008006" key="3">
    <source>
        <dbReference type="Google" id="ProtNLM"/>
    </source>
</evidence>
<proteinExistence type="predicted"/>
<protein>
    <recommendedName>
        <fullName evidence="3">DUF2653 domain-containing protein</fullName>
    </recommendedName>
</protein>
<accession>A0A0A1MBX3</accession>
<dbReference type="InterPro" id="IPR020516">
    <property type="entry name" value="Uncharacterised_YxcD"/>
</dbReference>
<evidence type="ECO:0000313" key="2">
    <source>
        <dbReference type="Proteomes" id="UP000040453"/>
    </source>
</evidence>
<sequence>MQKLIIPEEDIVLAICMYIAEEQNMSADDVQVELFYDDYTGFSAEVVTSSGKQEWMTKQIIAALRKWIKENLHADPYAGLKLDLDRRNGIYARLRYNS</sequence>
<reference evidence="1 2" key="1">
    <citation type="submission" date="2014-11" db="EMBL/GenBank/DDBJ databases">
        <authorList>
            <person name="Urmite Genomes Urmite Genomes"/>
        </authorList>
    </citation>
    <scope>NUCLEOTIDE SEQUENCE [LARGE SCALE GENOMIC DNA]</scope>
    <source>
        <strain evidence="1 2">Oc5</strain>
    </source>
</reference>
<evidence type="ECO:0000313" key="1">
    <source>
        <dbReference type="EMBL" id="CEI80578.1"/>
    </source>
</evidence>
<dbReference type="RefSeq" id="WP_042529140.1">
    <property type="nucleotide sequence ID" value="NZ_CDGG01000001.1"/>
</dbReference>
<dbReference type="Proteomes" id="UP000040453">
    <property type="component" value="Unassembled WGS sequence"/>
</dbReference>
<dbReference type="OrthoDB" id="2360753at2"/>